<dbReference type="InterPro" id="IPR002156">
    <property type="entry name" value="RNaseH_domain"/>
</dbReference>
<dbReference type="SUPFAM" id="SSF53098">
    <property type="entry name" value="Ribonuclease H-like"/>
    <property type="match status" value="1"/>
</dbReference>
<keyword evidence="3" id="KW-1185">Reference proteome</keyword>
<dbReference type="Proteomes" id="UP001472677">
    <property type="component" value="Unassembled WGS sequence"/>
</dbReference>
<evidence type="ECO:0000313" key="2">
    <source>
        <dbReference type="EMBL" id="KAK8600250.1"/>
    </source>
</evidence>
<dbReference type="PANTHER" id="PTHR47074">
    <property type="entry name" value="BNAC02G40300D PROTEIN"/>
    <property type="match status" value="1"/>
</dbReference>
<dbReference type="InterPro" id="IPR044730">
    <property type="entry name" value="RNase_H-like_dom_plant"/>
</dbReference>
<dbReference type="Pfam" id="PF13456">
    <property type="entry name" value="RVT_3"/>
    <property type="match status" value="1"/>
</dbReference>
<proteinExistence type="predicted"/>
<dbReference type="PANTHER" id="PTHR47074:SF61">
    <property type="entry name" value="RNASE H TYPE-1 DOMAIN-CONTAINING PROTEIN"/>
    <property type="match status" value="1"/>
</dbReference>
<accession>A0ABR2GBQ9</accession>
<reference evidence="2 3" key="1">
    <citation type="journal article" date="2024" name="G3 (Bethesda)">
        <title>Genome assembly of Hibiscus sabdariffa L. provides insights into metabolisms of medicinal natural products.</title>
        <authorList>
            <person name="Kim T."/>
        </authorList>
    </citation>
    <scope>NUCLEOTIDE SEQUENCE [LARGE SCALE GENOMIC DNA]</scope>
    <source>
        <strain evidence="2">TK-2024</strain>
        <tissue evidence="2">Old leaves</tissue>
    </source>
</reference>
<organism evidence="2 3">
    <name type="scientific">Hibiscus sabdariffa</name>
    <name type="common">roselle</name>
    <dbReference type="NCBI Taxonomy" id="183260"/>
    <lineage>
        <taxon>Eukaryota</taxon>
        <taxon>Viridiplantae</taxon>
        <taxon>Streptophyta</taxon>
        <taxon>Embryophyta</taxon>
        <taxon>Tracheophyta</taxon>
        <taxon>Spermatophyta</taxon>
        <taxon>Magnoliopsida</taxon>
        <taxon>eudicotyledons</taxon>
        <taxon>Gunneridae</taxon>
        <taxon>Pentapetalae</taxon>
        <taxon>rosids</taxon>
        <taxon>malvids</taxon>
        <taxon>Malvales</taxon>
        <taxon>Malvaceae</taxon>
        <taxon>Malvoideae</taxon>
        <taxon>Hibiscus</taxon>
    </lineage>
</organism>
<dbReference type="EMBL" id="JBBPBM010000001">
    <property type="protein sequence ID" value="KAK8600250.1"/>
    <property type="molecule type" value="Genomic_DNA"/>
</dbReference>
<protein>
    <recommendedName>
        <fullName evidence="1">RNase H type-1 domain-containing protein</fullName>
    </recommendedName>
</protein>
<gene>
    <name evidence="2" type="ORF">V6N12_050106</name>
</gene>
<comment type="caution">
    <text evidence="2">The sequence shown here is derived from an EMBL/GenBank/DDBJ whole genome shotgun (WGS) entry which is preliminary data.</text>
</comment>
<feature type="domain" description="RNase H type-1" evidence="1">
    <location>
        <begin position="199"/>
        <end position="320"/>
    </location>
</feature>
<dbReference type="InterPro" id="IPR036397">
    <property type="entry name" value="RNaseH_sf"/>
</dbReference>
<evidence type="ECO:0000313" key="3">
    <source>
        <dbReference type="Proteomes" id="UP001472677"/>
    </source>
</evidence>
<name>A0ABR2GBQ9_9ROSI</name>
<sequence length="325" mass="36551">MGWCIGSGQHVHIWSDSWLPEPHGGLVRGHSINHNYTLVSDLIDAHSATWKVEVLNSLFDSDLVKQVCSIPLIRTGLLTRFVGYPLLISRFYSDMWGVSLPAKCKDDVESIEHIMRERVFIKELLGAQGIHLASHSADAVWYARNKVVHEDLQPLVSNSLSFTLASLKEYDMLSVQCRTGPPPIQAKWKAPLKNEIKVNFDSVFNHQTMQSISGVICRDSAGLILAACSLPHKYVKDAFMAEALSCLQAVTFVWEFDFTRVVLEGDSRTVIQKCQSDSIDASLISPVIDDIKWICRSFMYVAFYFVWREANMVAHAVAQEGKSFD</sequence>
<dbReference type="InterPro" id="IPR052929">
    <property type="entry name" value="RNase_H-like_EbsB-rel"/>
</dbReference>
<dbReference type="Gene3D" id="3.30.420.10">
    <property type="entry name" value="Ribonuclease H-like superfamily/Ribonuclease H"/>
    <property type="match status" value="1"/>
</dbReference>
<dbReference type="CDD" id="cd06222">
    <property type="entry name" value="RNase_H_like"/>
    <property type="match status" value="1"/>
</dbReference>
<evidence type="ECO:0000259" key="1">
    <source>
        <dbReference type="Pfam" id="PF13456"/>
    </source>
</evidence>
<dbReference type="InterPro" id="IPR012337">
    <property type="entry name" value="RNaseH-like_sf"/>
</dbReference>